<feature type="transmembrane region" description="Helical" evidence="2">
    <location>
        <begin position="222"/>
        <end position="242"/>
    </location>
</feature>
<dbReference type="AlphaFoldDB" id="A0A2H3J5J4"/>
<feature type="transmembrane region" description="Helical" evidence="2">
    <location>
        <begin position="942"/>
        <end position="963"/>
    </location>
</feature>
<protein>
    <recommendedName>
        <fullName evidence="3">CSC1/OSCA1-like 7TM region domain-containing protein</fullName>
    </recommendedName>
</protein>
<feature type="transmembrane region" description="Helical" evidence="2">
    <location>
        <begin position="815"/>
        <end position="839"/>
    </location>
</feature>
<reference evidence="4 5" key="1">
    <citation type="journal article" date="2012" name="Science">
        <title>The Paleozoic origin of enzymatic lignin decomposition reconstructed from 31 fungal genomes.</title>
        <authorList>
            <person name="Floudas D."/>
            <person name="Binder M."/>
            <person name="Riley R."/>
            <person name="Barry K."/>
            <person name="Blanchette R.A."/>
            <person name="Henrissat B."/>
            <person name="Martinez A.T."/>
            <person name="Otillar R."/>
            <person name="Spatafora J.W."/>
            <person name="Yadav J.S."/>
            <person name="Aerts A."/>
            <person name="Benoit I."/>
            <person name="Boyd A."/>
            <person name="Carlson A."/>
            <person name="Copeland A."/>
            <person name="Coutinho P.M."/>
            <person name="de Vries R.P."/>
            <person name="Ferreira P."/>
            <person name="Findley K."/>
            <person name="Foster B."/>
            <person name="Gaskell J."/>
            <person name="Glotzer D."/>
            <person name="Gorecki P."/>
            <person name="Heitman J."/>
            <person name="Hesse C."/>
            <person name="Hori C."/>
            <person name="Igarashi K."/>
            <person name="Jurgens J.A."/>
            <person name="Kallen N."/>
            <person name="Kersten P."/>
            <person name="Kohler A."/>
            <person name="Kuees U."/>
            <person name="Kumar T.K.A."/>
            <person name="Kuo A."/>
            <person name="LaButti K."/>
            <person name="Larrondo L.F."/>
            <person name="Lindquist E."/>
            <person name="Ling A."/>
            <person name="Lombard V."/>
            <person name="Lucas S."/>
            <person name="Lundell T."/>
            <person name="Martin R."/>
            <person name="McLaughlin D.J."/>
            <person name="Morgenstern I."/>
            <person name="Morin E."/>
            <person name="Murat C."/>
            <person name="Nagy L.G."/>
            <person name="Nolan M."/>
            <person name="Ohm R.A."/>
            <person name="Patyshakuliyeva A."/>
            <person name="Rokas A."/>
            <person name="Ruiz-Duenas F.J."/>
            <person name="Sabat G."/>
            <person name="Salamov A."/>
            <person name="Samejima M."/>
            <person name="Schmutz J."/>
            <person name="Slot J.C."/>
            <person name="St John F."/>
            <person name="Stenlid J."/>
            <person name="Sun H."/>
            <person name="Sun S."/>
            <person name="Syed K."/>
            <person name="Tsang A."/>
            <person name="Wiebenga A."/>
            <person name="Young D."/>
            <person name="Pisabarro A."/>
            <person name="Eastwood D.C."/>
            <person name="Martin F."/>
            <person name="Cullen D."/>
            <person name="Grigoriev I.V."/>
            <person name="Hibbett D.S."/>
        </authorList>
    </citation>
    <scope>NUCLEOTIDE SEQUENCE [LARGE SCALE GENOMIC DNA]</scope>
    <source>
        <strain evidence="4 5">MD-104</strain>
    </source>
</reference>
<accession>A0A2H3J5J4</accession>
<dbReference type="InterPro" id="IPR045122">
    <property type="entry name" value="Csc1-like"/>
</dbReference>
<dbReference type="STRING" id="742152.A0A2H3J5J4"/>
<feature type="region of interest" description="Disordered" evidence="1">
    <location>
        <begin position="377"/>
        <end position="432"/>
    </location>
</feature>
<feature type="transmembrane region" description="Helical" evidence="2">
    <location>
        <begin position="725"/>
        <end position="752"/>
    </location>
</feature>
<feature type="transmembrane region" description="Helical" evidence="2">
    <location>
        <begin position="772"/>
        <end position="794"/>
    </location>
</feature>
<feature type="compositionally biased region" description="Polar residues" evidence="1">
    <location>
        <begin position="319"/>
        <end position="329"/>
    </location>
</feature>
<feature type="region of interest" description="Disordered" evidence="1">
    <location>
        <begin position="574"/>
        <end position="602"/>
    </location>
</feature>
<feature type="transmembrane region" description="Helical" evidence="2">
    <location>
        <begin position="1002"/>
        <end position="1023"/>
    </location>
</feature>
<dbReference type="Proteomes" id="UP000218811">
    <property type="component" value="Unassembled WGS sequence"/>
</dbReference>
<feature type="compositionally biased region" description="Polar residues" evidence="1">
    <location>
        <begin position="1192"/>
        <end position="1208"/>
    </location>
</feature>
<organism evidence="4 5">
    <name type="scientific">Wolfiporia cocos (strain MD-104)</name>
    <name type="common">Brown rot fungus</name>
    <dbReference type="NCBI Taxonomy" id="742152"/>
    <lineage>
        <taxon>Eukaryota</taxon>
        <taxon>Fungi</taxon>
        <taxon>Dikarya</taxon>
        <taxon>Basidiomycota</taxon>
        <taxon>Agaricomycotina</taxon>
        <taxon>Agaricomycetes</taxon>
        <taxon>Polyporales</taxon>
        <taxon>Phaeolaceae</taxon>
        <taxon>Wolfiporia</taxon>
    </lineage>
</organism>
<evidence type="ECO:0000313" key="4">
    <source>
        <dbReference type="EMBL" id="PCH34029.1"/>
    </source>
</evidence>
<keyword evidence="2" id="KW-1133">Transmembrane helix</keyword>
<feature type="transmembrane region" description="Helical" evidence="2">
    <location>
        <begin position="144"/>
        <end position="166"/>
    </location>
</feature>
<feature type="transmembrane region" description="Helical" evidence="2">
    <location>
        <begin position="52"/>
        <end position="73"/>
    </location>
</feature>
<proteinExistence type="predicted"/>
<gene>
    <name evidence="4" type="ORF">WOLCODRAFT_113020</name>
</gene>
<evidence type="ECO:0000256" key="2">
    <source>
        <dbReference type="SAM" id="Phobius"/>
    </source>
</evidence>
<feature type="domain" description="CSC1/OSCA1-like 7TM region" evidence="3">
    <location>
        <begin position="728"/>
        <end position="994"/>
    </location>
</feature>
<dbReference type="PANTHER" id="PTHR13018">
    <property type="entry name" value="PROBABLE MEMBRANE PROTEIN DUF221-RELATED"/>
    <property type="match status" value="1"/>
</dbReference>
<keyword evidence="5" id="KW-1185">Reference proteome</keyword>
<feature type="transmembrane region" description="Helical" evidence="2">
    <location>
        <begin position="975"/>
        <end position="996"/>
    </location>
</feature>
<feature type="region of interest" description="Disordered" evidence="1">
    <location>
        <begin position="295"/>
        <end position="329"/>
    </location>
</feature>
<dbReference type="GO" id="GO:0005886">
    <property type="term" value="C:plasma membrane"/>
    <property type="evidence" value="ECO:0007669"/>
    <property type="project" value="TreeGrafter"/>
</dbReference>
<keyword evidence="2" id="KW-0812">Transmembrane</keyword>
<feature type="transmembrane region" description="Helical" evidence="2">
    <location>
        <begin position="859"/>
        <end position="883"/>
    </location>
</feature>
<evidence type="ECO:0000313" key="5">
    <source>
        <dbReference type="Proteomes" id="UP000218811"/>
    </source>
</evidence>
<feature type="compositionally biased region" description="Polar residues" evidence="1">
    <location>
        <begin position="459"/>
        <end position="476"/>
    </location>
</feature>
<feature type="transmembrane region" description="Helical" evidence="2">
    <location>
        <begin position="916"/>
        <end position="936"/>
    </location>
</feature>
<dbReference type="GO" id="GO:0005227">
    <property type="term" value="F:calcium-activated cation channel activity"/>
    <property type="evidence" value="ECO:0007669"/>
    <property type="project" value="InterPro"/>
</dbReference>
<evidence type="ECO:0000259" key="3">
    <source>
        <dbReference type="Pfam" id="PF02714"/>
    </source>
</evidence>
<dbReference type="InterPro" id="IPR003864">
    <property type="entry name" value="CSC1/OSCA1-like_7TM"/>
</dbReference>
<feature type="region of interest" description="Disordered" evidence="1">
    <location>
        <begin position="455"/>
        <end position="476"/>
    </location>
</feature>
<keyword evidence="2" id="KW-0472">Membrane</keyword>
<dbReference type="OrthoDB" id="2591106at2759"/>
<dbReference type="Pfam" id="PF02714">
    <property type="entry name" value="RSN1_7TM"/>
    <property type="match status" value="1"/>
</dbReference>
<dbReference type="EMBL" id="KB467831">
    <property type="protein sequence ID" value="PCH34029.1"/>
    <property type="molecule type" value="Genomic_DNA"/>
</dbReference>
<evidence type="ECO:0000256" key="1">
    <source>
        <dbReference type="SAM" id="MobiDB-lite"/>
    </source>
</evidence>
<name>A0A2H3J5J4_WOLCO</name>
<feature type="compositionally biased region" description="Polar residues" evidence="1">
    <location>
        <begin position="295"/>
        <end position="312"/>
    </location>
</feature>
<dbReference type="PANTHER" id="PTHR13018:SF5">
    <property type="entry name" value="RE44586P"/>
    <property type="match status" value="1"/>
</dbReference>
<dbReference type="OMA" id="REWFVQQ"/>
<sequence>MDSSGLPARLLSQSAHTARSLGEPSMAYSARAPTLDQPVCIGHGLDVPALGVLSTLVLPTVIGLCIWLLFAIFRPRYRQVYGLREWFVRQGLRPKPLDHSLFAFLSPPVPLKPSLLDDASLVGRSPARNAQLFPSDEELSQRTLWASILVVSGWSFLGLAGLLPLYMVSTPCMARSARPFQYGGQFSTLQDLSLLRLLYLLPTDDTEIYAVFDTPPYVRIRLIILTIFAIVLALLPALWLILREFNNLVAYRERWVSMRCQNVELGWLSASQAPGFTRWGEKRLKEFLTKTGLSSYQETNDGANSSGNGHGQSSRRQRQGANQDTSQAEKGSLEIDIASLFSIGDTTQLAHLIEERDEILEKLEVAETKYIQSFRLSTPDPSVADFDPPLPTIEEDPDRPYISRPLPLAPASRRKRRRGHNPAVGSSSLPPPTSYVMPSQYYKLNRISGVNGGHFADVRSNSSSSTRQGEPSLSDSFNQRVVGSRFQEVHSDSHTIEQIPMGSQVAVNKSGQLEAIRTPISELGEWNPDMHASWSTAAPPENDTFPYNLYIPHGSQDHILQETEESWHDVSKEDPEAFQNAEEYSQKARRRSRPPKATNGINAGLESFPLRLRNIANQGVPASQTPLQPRQPFVRPVSGVDQDALGRYYEEINTCRLSLKAYNAQIADLQRESYSDIADGAHIKGWLLVGRGLRFIPGVQLIEGRAKEDIRWDELQHSGSYLRTLSFWTFVLTISIMLAVFFVAVVGLFLSTAPDFAHYYPFLMPLEEENQLGAGIATYLCSALAATIVISFVLKMIHSAAQLMRSISLSGSQMLIFKTIFYVLTIVGGISLFIAGALLFAMHSFSIHIGDAASVADGIIYMSVFAMVLILTVALILPGLLLLQPARLWRVVRAEKEAITSRQRFRAVYPRTYNPSYALSGPVLAFAYASSFTLLFPLVAPAALLLLVLTTIAHRFLVGYVYGRTHSSTGGLLQIWLLRRLGTVLAFQPLILGLIFLSRMLWIEGGILCGSALFVFVFVECYCEWRTRQPGRKSLSPVTLDSLDTFIQTAGPKSSHNMVEDVEAISSGRNTRTRGSYASILDMLSTLAVVPSPSETRGPIPATENLDDLTATERAARTHPDAPPHLPPLPFADHAEEVAGILYAPELLAPPPTIWLPNDMGGIARSEAADLEQYHDLRVTLDVRGKDDTASRRSWSSQTRRAQASGSS</sequence>
<feature type="region of interest" description="Disordered" evidence="1">
    <location>
        <begin position="1186"/>
        <end position="1208"/>
    </location>
</feature>